<gene>
    <name evidence="3" type="ordered locus">Sinac_6845</name>
</gene>
<feature type="domain" description="3-keto-alpha-glucoside-1,2-lyase/3-keto-2-hydroxy-glucal hydratase" evidence="2">
    <location>
        <begin position="28"/>
        <end position="205"/>
    </location>
</feature>
<protein>
    <recommendedName>
        <fullName evidence="2">3-keto-alpha-glucoside-1,2-lyase/3-keto-2-hydroxy-glucal hydratase domain-containing protein</fullName>
    </recommendedName>
</protein>
<evidence type="ECO:0000256" key="1">
    <source>
        <dbReference type="SAM" id="SignalP"/>
    </source>
</evidence>
<dbReference type="EMBL" id="CP003364">
    <property type="protein sequence ID" value="AGA30905.1"/>
    <property type="molecule type" value="Genomic_DNA"/>
</dbReference>
<dbReference type="GO" id="GO:0016787">
    <property type="term" value="F:hydrolase activity"/>
    <property type="evidence" value="ECO:0007669"/>
    <property type="project" value="InterPro"/>
</dbReference>
<sequence>MRRCSWMLVAFFSLMTSVSTGVDDGFVALIQGDDPAQFDLIGIGPETLKIVDGEIMVVGKANGYFATKDIYRNYVLKFDWKYARPEGLIDDAKFDGNSGLLLHIQKPHKVWPKSIEVQLLNADSGHTFAIFGSKFTGAKNAQAQKKAIKPVGQWNHLEVICQEGRITSTINGIEVDRGTGASPDSGHIGWQCEAGPIQFRGIMIKKLKDH</sequence>
<dbReference type="RefSeq" id="WP_015249977.1">
    <property type="nucleotide sequence ID" value="NZ_JH621479.1"/>
</dbReference>
<dbReference type="STRING" id="886293.Sinac_6845"/>
<keyword evidence="1" id="KW-0732">Signal</keyword>
<reference evidence="3 4" key="1">
    <citation type="submission" date="2012-02" db="EMBL/GenBank/DDBJ databases">
        <title>Complete sequence of chromosome of Singulisphaera acidiphila DSM 18658.</title>
        <authorList>
            <consortium name="US DOE Joint Genome Institute (JGI-PGF)"/>
            <person name="Lucas S."/>
            <person name="Copeland A."/>
            <person name="Lapidus A."/>
            <person name="Glavina del Rio T."/>
            <person name="Dalin E."/>
            <person name="Tice H."/>
            <person name="Bruce D."/>
            <person name="Goodwin L."/>
            <person name="Pitluck S."/>
            <person name="Peters L."/>
            <person name="Ovchinnikova G."/>
            <person name="Chertkov O."/>
            <person name="Kyrpides N."/>
            <person name="Mavromatis K."/>
            <person name="Ivanova N."/>
            <person name="Brettin T."/>
            <person name="Detter J.C."/>
            <person name="Han C."/>
            <person name="Larimer F."/>
            <person name="Land M."/>
            <person name="Hauser L."/>
            <person name="Markowitz V."/>
            <person name="Cheng J.-F."/>
            <person name="Hugenholtz P."/>
            <person name="Woyke T."/>
            <person name="Wu D."/>
            <person name="Tindall B."/>
            <person name="Pomrenke H."/>
            <person name="Brambilla E."/>
            <person name="Klenk H.-P."/>
            <person name="Eisen J.A."/>
        </authorList>
    </citation>
    <scope>NUCLEOTIDE SEQUENCE [LARGE SCALE GENOMIC DNA]</scope>
    <source>
        <strain evidence="4">ATCC BAA-1392 / DSM 18658 / VKM B-2454 / MOB10</strain>
    </source>
</reference>
<feature type="signal peptide" evidence="1">
    <location>
        <begin position="1"/>
        <end position="21"/>
    </location>
</feature>
<dbReference type="AlphaFoldDB" id="L0DQ17"/>
<organism evidence="3 4">
    <name type="scientific">Singulisphaera acidiphila (strain ATCC BAA-1392 / DSM 18658 / VKM B-2454 / MOB10)</name>
    <dbReference type="NCBI Taxonomy" id="886293"/>
    <lineage>
        <taxon>Bacteria</taxon>
        <taxon>Pseudomonadati</taxon>
        <taxon>Planctomycetota</taxon>
        <taxon>Planctomycetia</taxon>
        <taxon>Isosphaerales</taxon>
        <taxon>Isosphaeraceae</taxon>
        <taxon>Singulisphaera</taxon>
    </lineage>
</organism>
<accession>L0DQ17</accession>
<feature type="chain" id="PRO_5003940320" description="3-keto-alpha-glucoside-1,2-lyase/3-keto-2-hydroxy-glucal hydratase domain-containing protein" evidence="1">
    <location>
        <begin position="22"/>
        <end position="210"/>
    </location>
</feature>
<keyword evidence="4" id="KW-1185">Reference proteome</keyword>
<evidence type="ECO:0000313" key="4">
    <source>
        <dbReference type="Proteomes" id="UP000010798"/>
    </source>
</evidence>
<name>L0DQ17_SINAD</name>
<proteinExistence type="predicted"/>
<evidence type="ECO:0000259" key="2">
    <source>
        <dbReference type="Pfam" id="PF06439"/>
    </source>
</evidence>
<dbReference type="Pfam" id="PF06439">
    <property type="entry name" value="3keto-disac_hyd"/>
    <property type="match status" value="1"/>
</dbReference>
<dbReference type="Gene3D" id="2.60.120.560">
    <property type="entry name" value="Exo-inulinase, domain 1"/>
    <property type="match status" value="1"/>
</dbReference>
<dbReference type="InterPro" id="IPR010496">
    <property type="entry name" value="AL/BT2_dom"/>
</dbReference>
<dbReference type="HOGENOM" id="CLU_073042_0_1_0"/>
<evidence type="ECO:0000313" key="3">
    <source>
        <dbReference type="EMBL" id="AGA30905.1"/>
    </source>
</evidence>
<dbReference type="eggNOG" id="ENOG5030IU8">
    <property type="taxonomic scope" value="Bacteria"/>
</dbReference>
<dbReference type="Proteomes" id="UP000010798">
    <property type="component" value="Chromosome"/>
</dbReference>
<dbReference type="KEGG" id="saci:Sinac_6845"/>